<dbReference type="AlphaFoldDB" id="A0A5E4M7V3"/>
<dbReference type="PROSITE" id="PS00028">
    <property type="entry name" value="ZINC_FINGER_C2H2_1"/>
    <property type="match status" value="1"/>
</dbReference>
<accession>A0A5E4M7V3</accession>
<keyword evidence="1" id="KW-0863">Zinc-finger</keyword>
<dbReference type="EMBL" id="CABPRJ010000021">
    <property type="protein sequence ID" value="VVC25867.1"/>
    <property type="molecule type" value="Genomic_DNA"/>
</dbReference>
<keyword evidence="1" id="KW-0479">Metal-binding</keyword>
<proteinExistence type="predicted"/>
<dbReference type="Proteomes" id="UP000325440">
    <property type="component" value="Unassembled WGS sequence"/>
</dbReference>
<evidence type="ECO:0000313" key="5">
    <source>
        <dbReference type="Proteomes" id="UP000325440"/>
    </source>
</evidence>
<dbReference type="OrthoDB" id="6608318at2759"/>
<gene>
    <name evidence="4" type="ORF">CINCED_3A019224</name>
</gene>
<keyword evidence="1" id="KW-0862">Zinc</keyword>
<protein>
    <submittedName>
        <fullName evidence="4">Zinc finger C2H2-type</fullName>
    </submittedName>
</protein>
<feature type="region of interest" description="Disordered" evidence="2">
    <location>
        <begin position="114"/>
        <end position="134"/>
    </location>
</feature>
<feature type="domain" description="C2H2-type" evidence="3">
    <location>
        <begin position="9"/>
        <end position="37"/>
    </location>
</feature>
<sequence length="303" mass="33208">MVFQHLRTVRCSKCLRVFCCVKHRVEHERRVHVVAPPIPVMVPVIKRRFRLATPDSRPLANCMMNNRKRQRANALEAAAKASRFGGHARQPAAEETPARTILKARRCSLSSVKLRSVAESSAAPPESETDQQTHVADDVAASTPIGTGAASSPSFYQTPMLQMTLPPLSATLDAAVPRTNTDNENKTPHPDRDVNVDTPKRNLFAAHDVAQKGFFWANMARRFRLALLPAKSAPITTLGDGVSPPGTHVQDVAQYYGNIQPRRPINSDAPLSVYARPSLKDIRKAHERASGTIVDVDTSGCSE</sequence>
<dbReference type="GO" id="GO:0008270">
    <property type="term" value="F:zinc ion binding"/>
    <property type="evidence" value="ECO:0007669"/>
    <property type="project" value="UniProtKB-KW"/>
</dbReference>
<organism evidence="4 5">
    <name type="scientific">Cinara cedri</name>
    <dbReference type="NCBI Taxonomy" id="506608"/>
    <lineage>
        <taxon>Eukaryota</taxon>
        <taxon>Metazoa</taxon>
        <taxon>Ecdysozoa</taxon>
        <taxon>Arthropoda</taxon>
        <taxon>Hexapoda</taxon>
        <taxon>Insecta</taxon>
        <taxon>Pterygota</taxon>
        <taxon>Neoptera</taxon>
        <taxon>Paraneoptera</taxon>
        <taxon>Hemiptera</taxon>
        <taxon>Sternorrhyncha</taxon>
        <taxon>Aphidomorpha</taxon>
        <taxon>Aphidoidea</taxon>
        <taxon>Aphididae</taxon>
        <taxon>Lachninae</taxon>
        <taxon>Cinara</taxon>
    </lineage>
</organism>
<reference evidence="4 5" key="1">
    <citation type="submission" date="2019-08" db="EMBL/GenBank/DDBJ databases">
        <authorList>
            <person name="Alioto T."/>
            <person name="Alioto T."/>
            <person name="Gomez Garrido J."/>
        </authorList>
    </citation>
    <scope>NUCLEOTIDE SEQUENCE [LARGE SCALE GENOMIC DNA]</scope>
</reference>
<feature type="compositionally biased region" description="Basic and acidic residues" evidence="2">
    <location>
        <begin position="181"/>
        <end position="197"/>
    </location>
</feature>
<evidence type="ECO:0000256" key="2">
    <source>
        <dbReference type="SAM" id="MobiDB-lite"/>
    </source>
</evidence>
<evidence type="ECO:0000259" key="3">
    <source>
        <dbReference type="PROSITE" id="PS50157"/>
    </source>
</evidence>
<dbReference type="PROSITE" id="PS50157">
    <property type="entry name" value="ZINC_FINGER_C2H2_2"/>
    <property type="match status" value="1"/>
</dbReference>
<evidence type="ECO:0000313" key="4">
    <source>
        <dbReference type="EMBL" id="VVC25867.1"/>
    </source>
</evidence>
<feature type="region of interest" description="Disordered" evidence="2">
    <location>
        <begin position="178"/>
        <end position="197"/>
    </location>
</feature>
<keyword evidence="5" id="KW-1185">Reference proteome</keyword>
<dbReference type="InterPro" id="IPR013087">
    <property type="entry name" value="Znf_C2H2_type"/>
</dbReference>
<name>A0A5E4M7V3_9HEMI</name>
<evidence type="ECO:0000256" key="1">
    <source>
        <dbReference type="PROSITE-ProRule" id="PRU00042"/>
    </source>
</evidence>
<feature type="region of interest" description="Disordered" evidence="2">
    <location>
        <begin position="79"/>
        <end position="99"/>
    </location>
</feature>